<comment type="caution">
    <text evidence="4">The sequence shown here is derived from an EMBL/GenBank/DDBJ whole genome shotgun (WGS) entry which is preliminary data.</text>
</comment>
<dbReference type="PANTHER" id="PTHR43684">
    <property type="match status" value="1"/>
</dbReference>
<evidence type="ECO:0000256" key="3">
    <source>
        <dbReference type="ARBA" id="ARBA00023235"/>
    </source>
</evidence>
<proteinExistence type="predicted"/>
<gene>
    <name evidence="4" type="ORF">VSDG_08220</name>
</gene>
<dbReference type="AlphaFoldDB" id="A0A423VFV0"/>
<evidence type="ECO:0000313" key="5">
    <source>
        <dbReference type="Proteomes" id="UP000284375"/>
    </source>
</evidence>
<dbReference type="InterPro" id="IPR029045">
    <property type="entry name" value="ClpP/crotonase-like_dom_sf"/>
</dbReference>
<dbReference type="Gene3D" id="3.90.226.10">
    <property type="entry name" value="2-enoyl-CoA Hydratase, Chain A, domain 1"/>
    <property type="match status" value="1"/>
</dbReference>
<dbReference type="GO" id="GO:0004165">
    <property type="term" value="F:delta(3)-delta(2)-enoyl-CoA isomerase activity"/>
    <property type="evidence" value="ECO:0007669"/>
    <property type="project" value="UniProtKB-ARBA"/>
</dbReference>
<reference evidence="4 5" key="1">
    <citation type="submission" date="2015-09" db="EMBL/GenBank/DDBJ databases">
        <title>Host preference determinants of Valsa canker pathogens revealed by comparative genomics.</title>
        <authorList>
            <person name="Yin Z."/>
            <person name="Huang L."/>
        </authorList>
    </citation>
    <scope>NUCLEOTIDE SEQUENCE [LARGE SCALE GENOMIC DNA]</scope>
    <source>
        <strain evidence="4 5">YSFL</strain>
    </source>
</reference>
<evidence type="ECO:0008006" key="6">
    <source>
        <dbReference type="Google" id="ProtNLM"/>
    </source>
</evidence>
<dbReference type="GO" id="GO:0006635">
    <property type="term" value="P:fatty acid beta-oxidation"/>
    <property type="evidence" value="ECO:0007669"/>
    <property type="project" value="TreeGrafter"/>
</dbReference>
<evidence type="ECO:0000256" key="1">
    <source>
        <dbReference type="ARBA" id="ARBA00004275"/>
    </source>
</evidence>
<dbReference type="EMBL" id="LJZO01000054">
    <property type="protein sequence ID" value="ROV89885.1"/>
    <property type="molecule type" value="Genomic_DNA"/>
</dbReference>
<dbReference type="GO" id="GO:0005782">
    <property type="term" value="C:peroxisomal matrix"/>
    <property type="evidence" value="ECO:0007669"/>
    <property type="project" value="TreeGrafter"/>
</dbReference>
<dbReference type="STRING" id="252740.A0A423VFV0"/>
<name>A0A423VFV0_CYTCH</name>
<organism evidence="4 5">
    <name type="scientific">Cytospora chrysosperma</name>
    <name type="common">Cytospora canker fungus</name>
    <name type="synonym">Sphaeria chrysosperma</name>
    <dbReference type="NCBI Taxonomy" id="252740"/>
    <lineage>
        <taxon>Eukaryota</taxon>
        <taxon>Fungi</taxon>
        <taxon>Dikarya</taxon>
        <taxon>Ascomycota</taxon>
        <taxon>Pezizomycotina</taxon>
        <taxon>Sordariomycetes</taxon>
        <taxon>Sordariomycetidae</taxon>
        <taxon>Diaporthales</taxon>
        <taxon>Cytosporaceae</taxon>
        <taxon>Cytospora</taxon>
    </lineage>
</organism>
<evidence type="ECO:0000256" key="2">
    <source>
        <dbReference type="ARBA" id="ARBA00023140"/>
    </source>
</evidence>
<dbReference type="SUPFAM" id="SSF52096">
    <property type="entry name" value="ClpP/crotonase"/>
    <property type="match status" value="1"/>
</dbReference>
<protein>
    <recommendedName>
        <fullName evidence="6">Enoyl-CoA hydratase</fullName>
    </recommendedName>
</protein>
<sequence length="250" mass="27557">MASSVIKLEYKGRIATITIDNEEKLNALSQPQYYDLAQKLREVATHDEVYITVLLAKGRFFSALRTFVAFNLNIAQAFYTHPKVLVVGLNGPVIGLTAALVSHADFIYCAPHTFLLTPFSSLGLVTEGVASRALVQRLGPAKANEALIMSKRISAAELKEAGFVNAVFETAPAEDDKFRALVLTEVEERLGPHLNGDSLLGIKKLIRQPEMDIMDTMNAREVFGGLDRFVAGVPQEEFRKLATGEKRHKL</sequence>
<dbReference type="InterPro" id="IPR051053">
    <property type="entry name" value="ECH/Chromodomain_protein"/>
</dbReference>
<dbReference type="PANTHER" id="PTHR43684:SF1">
    <property type="entry name" value="ENOYL-COA DELTA ISOMERASE 2"/>
    <property type="match status" value="1"/>
</dbReference>
<dbReference type="InterPro" id="IPR001753">
    <property type="entry name" value="Enoyl-CoA_hydra/iso"/>
</dbReference>
<evidence type="ECO:0000313" key="4">
    <source>
        <dbReference type="EMBL" id="ROV89885.1"/>
    </source>
</evidence>
<dbReference type="OrthoDB" id="448450at2759"/>
<keyword evidence="3" id="KW-0413">Isomerase</keyword>
<keyword evidence="2" id="KW-0576">Peroxisome</keyword>
<dbReference type="CDD" id="cd06558">
    <property type="entry name" value="crotonase-like"/>
    <property type="match status" value="1"/>
</dbReference>
<keyword evidence="5" id="KW-1185">Reference proteome</keyword>
<dbReference type="Proteomes" id="UP000284375">
    <property type="component" value="Unassembled WGS sequence"/>
</dbReference>
<accession>A0A423VFV0</accession>
<dbReference type="Pfam" id="PF00378">
    <property type="entry name" value="ECH_1"/>
    <property type="match status" value="1"/>
</dbReference>
<comment type="subcellular location">
    <subcellularLocation>
        <location evidence="1">Peroxisome</location>
    </subcellularLocation>
</comment>